<feature type="signal peptide" evidence="1">
    <location>
        <begin position="1"/>
        <end position="15"/>
    </location>
</feature>
<evidence type="ECO:0000313" key="3">
    <source>
        <dbReference type="Proteomes" id="UP001319200"/>
    </source>
</evidence>
<dbReference type="EMBL" id="JAHESF010000018">
    <property type="protein sequence ID" value="MBT1698879.1"/>
    <property type="molecule type" value="Genomic_DNA"/>
</dbReference>
<evidence type="ECO:0000256" key="1">
    <source>
        <dbReference type="SAM" id="SignalP"/>
    </source>
</evidence>
<dbReference type="Pfam" id="PF12771">
    <property type="entry name" value="SusD-like_2"/>
    <property type="match status" value="1"/>
</dbReference>
<comment type="caution">
    <text evidence="2">The sequence shown here is derived from an EMBL/GenBank/DDBJ whole genome shotgun (WGS) entry which is preliminary data.</text>
</comment>
<dbReference type="RefSeq" id="WP_254165870.1">
    <property type="nucleotide sequence ID" value="NZ_JAHESF010000018.1"/>
</dbReference>
<evidence type="ECO:0000313" key="2">
    <source>
        <dbReference type="EMBL" id="MBT1698879.1"/>
    </source>
</evidence>
<feature type="chain" id="PRO_5042840225" evidence="1">
    <location>
        <begin position="16"/>
        <end position="479"/>
    </location>
</feature>
<sequence>MKKLLIAFLSAMALASCVDSLDDYNIDQKRASKVPPETLFTNALKELSDALTTPNVNNNNFRLYTQQWATTTYLQEPRYDLTSRTIPQSLWQSMYKDVLADLNESKRLLNADALMIDTDKKTRIAQIEIIEVYAWSVLVNTFGNVPYSQAFNFQNPVPVYDDAAGIYADILTRLDAALASLATPGTAFQTGDLLYSGDVAKWIKFGNSLKLKLAMVIADVNAGKAKTLSEQAAPNVFASNADNARFPYLAVPPNNNPLSANLNPTFSTRQDYVIASAITNEMNARNDPRRPFYFTAVNGQYVGGNYGFANAYADFSHVSDKVIAPAFEALLLDYSEVQFLLAEAVERGFSVGGTAAEHYNAAVEASIVYWGGTPADAATYLAQPSVAYATAPGTYKQKIGTQKWIALYNRGFDAWIEWRRFDFPVLLPPSGGTAPAGLQIPVRLIYPINEQTLNGVNREAAAAAIGGDLATTKLFWDVF</sequence>
<keyword evidence="2" id="KW-0449">Lipoprotein</keyword>
<dbReference type="InterPro" id="IPR011990">
    <property type="entry name" value="TPR-like_helical_dom_sf"/>
</dbReference>
<dbReference type="Proteomes" id="UP001319200">
    <property type="component" value="Unassembled WGS sequence"/>
</dbReference>
<keyword evidence="1" id="KW-0732">Signal</keyword>
<protein>
    <submittedName>
        <fullName evidence="2">SusD/RagB family nutrient-binding outer membrane lipoprotein</fullName>
    </submittedName>
</protein>
<dbReference type="PROSITE" id="PS51257">
    <property type="entry name" value="PROKAR_LIPOPROTEIN"/>
    <property type="match status" value="1"/>
</dbReference>
<dbReference type="InterPro" id="IPR041662">
    <property type="entry name" value="SusD-like_2"/>
</dbReference>
<dbReference type="Gene3D" id="1.25.40.390">
    <property type="match status" value="1"/>
</dbReference>
<name>A0AAP2DRA0_9BACT</name>
<dbReference type="SUPFAM" id="SSF48452">
    <property type="entry name" value="TPR-like"/>
    <property type="match status" value="1"/>
</dbReference>
<keyword evidence="3" id="KW-1185">Reference proteome</keyword>
<dbReference type="AlphaFoldDB" id="A0AAP2DRA0"/>
<proteinExistence type="predicted"/>
<gene>
    <name evidence="2" type="ORF">KK083_18440</name>
</gene>
<reference evidence="2 3" key="1">
    <citation type="submission" date="2021-05" db="EMBL/GenBank/DDBJ databases">
        <title>A Polyphasic approach of four new species of the genus Ohtaekwangia: Ohtaekwangia histidinii sp. nov., Ohtaekwangia cretensis sp. nov., Ohtaekwangia indiensis sp. nov., Ohtaekwangia reichenbachii sp. nov. from diverse environment.</title>
        <authorList>
            <person name="Octaviana S."/>
        </authorList>
    </citation>
    <scope>NUCLEOTIDE SEQUENCE [LARGE SCALE GENOMIC DNA]</scope>
    <source>
        <strain evidence="2 3">PWU4</strain>
    </source>
</reference>
<organism evidence="2 3">
    <name type="scientific">Chryseosolibacter histidini</name>
    <dbReference type="NCBI Taxonomy" id="2782349"/>
    <lineage>
        <taxon>Bacteria</taxon>
        <taxon>Pseudomonadati</taxon>
        <taxon>Bacteroidota</taxon>
        <taxon>Cytophagia</taxon>
        <taxon>Cytophagales</taxon>
        <taxon>Chryseotaleaceae</taxon>
        <taxon>Chryseosolibacter</taxon>
    </lineage>
</organism>
<accession>A0AAP2DRA0</accession>